<proteinExistence type="predicted"/>
<dbReference type="InterPro" id="IPR001466">
    <property type="entry name" value="Beta-lactam-related"/>
</dbReference>
<gene>
    <name evidence="3" type="ORF">H3309_16485</name>
</gene>
<evidence type="ECO:0000259" key="2">
    <source>
        <dbReference type="Pfam" id="PF00144"/>
    </source>
</evidence>
<feature type="domain" description="Beta-lactamase-related" evidence="2">
    <location>
        <begin position="77"/>
        <end position="356"/>
    </location>
</feature>
<sequence>MMRAIALALLLAAPLRAQTAPPVTAPAAPPAFPPNAEADRYAPLDPVPGCGERALPAASAPRLPDAAFAAMRAYHDSQKGLGLLVMVDGKVERELYAPGMGAATRTATASMHKSVLALLTGIAIQRRLMPGEDQPLSAFLPVAGDKGAVPLRAFLTMSSGMRNYRFAEPESRRIALGPGISDVALAAPMEKPFDSEFKYNNANSQILGEALSAAVAKRGMTYAQALSTMLWCPLGNAPATLWVEAPGKPRFYAGLNANLRDWARIGEMIRQQGKVGRRQVVPAAWLAKMTAPSKASANYGYQMWRGSPYVAVRRYSPESPTTVAQSAPYRADDVLYFDGFGGQRVYIVPSAKLVIARTGETSMSWDDAVLVNLALDGLKR</sequence>
<feature type="signal peptide" evidence="1">
    <location>
        <begin position="1"/>
        <end position="19"/>
    </location>
</feature>
<dbReference type="InterPro" id="IPR050789">
    <property type="entry name" value="Diverse_Enzym_Activities"/>
</dbReference>
<keyword evidence="3" id="KW-0378">Hydrolase</keyword>
<dbReference type="InterPro" id="IPR012338">
    <property type="entry name" value="Beta-lactam/transpept-like"/>
</dbReference>
<name>A0A7G5IHM5_9SPHN</name>
<protein>
    <submittedName>
        <fullName evidence="3">Serine hydrolase</fullName>
    </submittedName>
</protein>
<dbReference type="AlphaFoldDB" id="A0A7G5IHM5"/>
<dbReference type="Pfam" id="PF00144">
    <property type="entry name" value="Beta-lactamase"/>
    <property type="match status" value="1"/>
</dbReference>
<keyword evidence="1" id="KW-0732">Signal</keyword>
<dbReference type="GO" id="GO:0016787">
    <property type="term" value="F:hydrolase activity"/>
    <property type="evidence" value="ECO:0007669"/>
    <property type="project" value="UniProtKB-KW"/>
</dbReference>
<feature type="chain" id="PRO_5028921874" evidence="1">
    <location>
        <begin position="20"/>
        <end position="380"/>
    </location>
</feature>
<dbReference type="KEGG" id="sand:H3309_16485"/>
<dbReference type="SUPFAM" id="SSF56601">
    <property type="entry name" value="beta-lactamase/transpeptidase-like"/>
    <property type="match status" value="1"/>
</dbReference>
<evidence type="ECO:0000256" key="1">
    <source>
        <dbReference type="SAM" id="SignalP"/>
    </source>
</evidence>
<dbReference type="PANTHER" id="PTHR43283">
    <property type="entry name" value="BETA-LACTAMASE-RELATED"/>
    <property type="match status" value="1"/>
</dbReference>
<dbReference type="PANTHER" id="PTHR43283:SF7">
    <property type="entry name" value="BETA-LACTAMASE-RELATED DOMAIN-CONTAINING PROTEIN"/>
    <property type="match status" value="1"/>
</dbReference>
<accession>A0A7G5IHM5</accession>
<dbReference type="Gene3D" id="3.40.710.10">
    <property type="entry name" value="DD-peptidase/beta-lactamase superfamily"/>
    <property type="match status" value="1"/>
</dbReference>
<dbReference type="Proteomes" id="UP000515292">
    <property type="component" value="Chromosome"/>
</dbReference>
<reference evidence="3 4" key="1">
    <citation type="submission" date="2020-07" db="EMBL/GenBank/DDBJ databases">
        <title>Complete genome sequence for Sandaracinobacter sp. M6.</title>
        <authorList>
            <person name="Tang Y."/>
            <person name="Liu Q."/>
            <person name="Guo Z."/>
            <person name="Lei P."/>
            <person name="Huang B."/>
        </authorList>
    </citation>
    <scope>NUCLEOTIDE SEQUENCE [LARGE SCALE GENOMIC DNA]</scope>
    <source>
        <strain evidence="3 4">M6</strain>
    </source>
</reference>
<dbReference type="RefSeq" id="WP_182296169.1">
    <property type="nucleotide sequence ID" value="NZ_CP059851.1"/>
</dbReference>
<evidence type="ECO:0000313" key="3">
    <source>
        <dbReference type="EMBL" id="QMW22867.1"/>
    </source>
</evidence>
<keyword evidence="4" id="KW-1185">Reference proteome</keyword>
<evidence type="ECO:0000313" key="4">
    <source>
        <dbReference type="Proteomes" id="UP000515292"/>
    </source>
</evidence>
<dbReference type="EMBL" id="CP059851">
    <property type="protein sequence ID" value="QMW22867.1"/>
    <property type="molecule type" value="Genomic_DNA"/>
</dbReference>
<organism evidence="3 4">
    <name type="scientific">Sandaracinobacteroides saxicola</name>
    <dbReference type="NCBI Taxonomy" id="2759707"/>
    <lineage>
        <taxon>Bacteria</taxon>
        <taxon>Pseudomonadati</taxon>
        <taxon>Pseudomonadota</taxon>
        <taxon>Alphaproteobacteria</taxon>
        <taxon>Sphingomonadales</taxon>
        <taxon>Sphingosinicellaceae</taxon>
        <taxon>Sandaracinobacteroides</taxon>
    </lineage>
</organism>